<keyword evidence="3" id="KW-1185">Reference proteome</keyword>
<sequence length="90" mass="8996">MWTKEEGETAPLAGTPVAGEVTAAAGRVALVAAAGLAVIAAAVVIVDVGRAMIVGRGAGACGTTAPILAARDSARIAWRRKNSSRISLRT</sequence>
<keyword evidence="1" id="KW-0812">Transmembrane</keyword>
<dbReference type="STRING" id="401472.CUREI_05805"/>
<reference evidence="2 3" key="1">
    <citation type="submission" date="2014-08" db="EMBL/GenBank/DDBJ databases">
        <title>Complete genome sequence of Corynebacterium ureicelerivorans DSM 45051, a lipophilic and urea-splitting isolate from a blood culture of a septicaemia patient.</title>
        <authorList>
            <person name="Tippelt A."/>
            <person name="Albersmeier A."/>
            <person name="Brinkrolf K."/>
            <person name="Ruckert C."/>
            <person name="Tauch A."/>
        </authorList>
    </citation>
    <scope>NUCLEOTIDE SEQUENCE [LARGE SCALE GENOMIC DNA]</scope>
    <source>
        <strain evidence="2 3">IMMIB RIV-2301</strain>
    </source>
</reference>
<protein>
    <submittedName>
        <fullName evidence="2">Uncharacterized protein</fullName>
    </submittedName>
</protein>
<evidence type="ECO:0000256" key="1">
    <source>
        <dbReference type="SAM" id="Phobius"/>
    </source>
</evidence>
<dbReference type="EMBL" id="CP009215">
    <property type="protein sequence ID" value="AIL96870.1"/>
    <property type="molecule type" value="Genomic_DNA"/>
</dbReference>
<organism evidence="2 3">
    <name type="scientific">Corynebacterium ureicelerivorans</name>
    <dbReference type="NCBI Taxonomy" id="401472"/>
    <lineage>
        <taxon>Bacteria</taxon>
        <taxon>Bacillati</taxon>
        <taxon>Actinomycetota</taxon>
        <taxon>Actinomycetes</taxon>
        <taxon>Mycobacteriales</taxon>
        <taxon>Corynebacteriaceae</taxon>
        <taxon>Corynebacterium</taxon>
    </lineage>
</organism>
<evidence type="ECO:0000313" key="2">
    <source>
        <dbReference type="EMBL" id="AIL96870.1"/>
    </source>
</evidence>
<evidence type="ECO:0000313" key="3">
    <source>
        <dbReference type="Proteomes" id="UP000028939"/>
    </source>
</evidence>
<proteinExistence type="predicted"/>
<feature type="transmembrane region" description="Helical" evidence="1">
    <location>
        <begin position="24"/>
        <end position="46"/>
    </location>
</feature>
<dbReference type="Proteomes" id="UP000028939">
    <property type="component" value="Chromosome"/>
</dbReference>
<dbReference type="KEGG" id="cuv:CUREI_05805"/>
<accession>A0A077HKN8</accession>
<keyword evidence="1" id="KW-0472">Membrane</keyword>
<name>A0A077HKN8_9CORY</name>
<dbReference type="AlphaFoldDB" id="A0A077HKN8"/>
<dbReference type="HOGENOM" id="CLU_2435848_0_0_11"/>
<keyword evidence="1" id="KW-1133">Transmembrane helix</keyword>
<gene>
    <name evidence="2" type="ORF">CUREI_05805</name>
</gene>